<evidence type="ECO:0000313" key="2">
    <source>
        <dbReference type="Proteomes" id="UP000829196"/>
    </source>
</evidence>
<keyword evidence="2" id="KW-1185">Reference proteome</keyword>
<protein>
    <submittedName>
        <fullName evidence="1">Uncharacterized protein</fullName>
    </submittedName>
</protein>
<dbReference type="AlphaFoldDB" id="A0A8T3BFW5"/>
<gene>
    <name evidence="1" type="ORF">KFK09_010538</name>
</gene>
<dbReference type="SMR" id="A0A8T3BFW5"/>
<dbReference type="EMBL" id="JAGYWB010000009">
    <property type="protein sequence ID" value="KAI0509938.1"/>
    <property type="molecule type" value="Genomic_DNA"/>
</dbReference>
<sequence length="72" mass="8778">MIKFVLDIRKKKILFLLKTPTKFYLNKKENIIMSMSNSHTRSLQKKKKIKTQFLINKLKRKEKTNSIFHQRI</sequence>
<proteinExistence type="predicted"/>
<organism evidence="1 2">
    <name type="scientific">Dendrobium nobile</name>
    <name type="common">Orchid</name>
    <dbReference type="NCBI Taxonomy" id="94219"/>
    <lineage>
        <taxon>Eukaryota</taxon>
        <taxon>Viridiplantae</taxon>
        <taxon>Streptophyta</taxon>
        <taxon>Embryophyta</taxon>
        <taxon>Tracheophyta</taxon>
        <taxon>Spermatophyta</taxon>
        <taxon>Magnoliopsida</taxon>
        <taxon>Liliopsida</taxon>
        <taxon>Asparagales</taxon>
        <taxon>Orchidaceae</taxon>
        <taxon>Epidendroideae</taxon>
        <taxon>Malaxideae</taxon>
        <taxon>Dendrobiinae</taxon>
        <taxon>Dendrobium</taxon>
    </lineage>
</organism>
<comment type="caution">
    <text evidence="1">The sequence shown here is derived from an EMBL/GenBank/DDBJ whole genome shotgun (WGS) entry which is preliminary data.</text>
</comment>
<dbReference type="Proteomes" id="UP000829196">
    <property type="component" value="Unassembled WGS sequence"/>
</dbReference>
<name>A0A8T3BFW5_DENNO</name>
<evidence type="ECO:0000313" key="1">
    <source>
        <dbReference type="EMBL" id="KAI0509938.1"/>
    </source>
</evidence>
<accession>A0A8T3BFW5</accession>
<reference evidence="1" key="1">
    <citation type="journal article" date="2022" name="Front. Genet.">
        <title>Chromosome-Scale Assembly of the Dendrobium nobile Genome Provides Insights Into the Molecular Mechanism of the Biosynthesis of the Medicinal Active Ingredient of Dendrobium.</title>
        <authorList>
            <person name="Xu Q."/>
            <person name="Niu S.-C."/>
            <person name="Li K.-L."/>
            <person name="Zheng P.-J."/>
            <person name="Zhang X.-J."/>
            <person name="Jia Y."/>
            <person name="Liu Y."/>
            <person name="Niu Y.-X."/>
            <person name="Yu L.-H."/>
            <person name="Chen D.-F."/>
            <person name="Zhang G.-Q."/>
        </authorList>
    </citation>
    <scope>NUCLEOTIDE SEQUENCE</scope>
    <source>
        <tissue evidence="1">Leaf</tissue>
    </source>
</reference>